<dbReference type="PROSITE" id="PS51892">
    <property type="entry name" value="SUBTILASE"/>
    <property type="match status" value="1"/>
</dbReference>
<evidence type="ECO:0000259" key="4">
    <source>
        <dbReference type="Pfam" id="PF02225"/>
    </source>
</evidence>
<organism evidence="5 6">
    <name type="scientific">Nocardioides aquaticus</name>
    <dbReference type="NCBI Taxonomy" id="160826"/>
    <lineage>
        <taxon>Bacteria</taxon>
        <taxon>Bacillati</taxon>
        <taxon>Actinomycetota</taxon>
        <taxon>Actinomycetes</taxon>
        <taxon>Propionibacteriales</taxon>
        <taxon>Nocardioidaceae</taxon>
        <taxon>Nocardioides</taxon>
    </lineage>
</organism>
<dbReference type="PANTHER" id="PTHR10795">
    <property type="entry name" value="PROPROTEIN CONVERTASE SUBTILISIN/KEXIN"/>
    <property type="match status" value="1"/>
</dbReference>
<dbReference type="GO" id="GO:0006508">
    <property type="term" value="P:proteolysis"/>
    <property type="evidence" value="ECO:0007669"/>
    <property type="project" value="UniProtKB-KW"/>
</dbReference>
<accession>A0ABX8EDS0</accession>
<evidence type="ECO:0000259" key="3">
    <source>
        <dbReference type="Pfam" id="PF00082"/>
    </source>
</evidence>
<proteinExistence type="inferred from homology"/>
<feature type="domain" description="PA" evidence="4">
    <location>
        <begin position="445"/>
        <end position="518"/>
    </location>
</feature>
<evidence type="ECO:0000313" key="5">
    <source>
        <dbReference type="EMBL" id="QVT78628.1"/>
    </source>
</evidence>
<feature type="active site" description="Charge relay system" evidence="1">
    <location>
        <position position="198"/>
    </location>
</feature>
<dbReference type="EC" id="3.4.21.-" evidence="5"/>
<keyword evidence="1" id="KW-0720">Serine protease</keyword>
<evidence type="ECO:0000313" key="6">
    <source>
        <dbReference type="Proteomes" id="UP000679307"/>
    </source>
</evidence>
<keyword evidence="1 5" id="KW-0645">Protease</keyword>
<dbReference type="Pfam" id="PF02225">
    <property type="entry name" value="PA"/>
    <property type="match status" value="1"/>
</dbReference>
<dbReference type="Proteomes" id="UP000679307">
    <property type="component" value="Chromosome"/>
</dbReference>
<dbReference type="InterPro" id="IPR000209">
    <property type="entry name" value="Peptidase_S8/S53_dom"/>
</dbReference>
<keyword evidence="6" id="KW-1185">Reference proteome</keyword>
<dbReference type="InterPro" id="IPR045051">
    <property type="entry name" value="SBT"/>
</dbReference>
<evidence type="ECO:0000256" key="1">
    <source>
        <dbReference type="PROSITE-ProRule" id="PRU01240"/>
    </source>
</evidence>
<sequence length="756" mass="74631">MAIRCAGGAGGTQWEVPTTAGPAVGPTETQGATVGRTAGTTGAGRTRAILAAALVTTLAGTLGTGLVTAGPAGADHATGSADTGARLHLVTLSGPGTSGQPGSDAAARERMRDRQDAVLATVGAPAPVYRWTTALDGVAVRLDPDQAGLLAADPRVTLVEADAVRPLAAVGPGTAVGPGPGGGGPARGGRGTVVGVVDSGIAPRSASFTTLPSLGREPADFVGGCAGGTDPGWAPSDCGGKVAAAQWFVEGFGRDDLRSGSSLSPRDDLGHGTQMASIAAGNAGVPVRVPGQLPTTTGGQAPDARLAVYKACWSAPDPEDDGCSTADLVTAVDRAVADGVDVLSLSVAGGTARAAVDTLERALLGAAEADVAVLAAAGNDPALPAAHDVAWVTTVGAAPGLEPVGLVRVVDGPVLRGLTAARDGLPPAPLVTGRAAAAEGAAPGRAAVCAPGSLDAAVVSGAVVVCERGAVGRVDKSGTVALADGAGMVLVNRTGRSLFADFHAVPTVHLTAADGRTLLRALRRTPEARAALVVTGRDRPSGPSAWSAAGDPAGPVLKPDVAAPASGLLGAVPATDGDPGWGVVTGTSAATAWAAGATAALRAREPGWDAVRVRSALATRALPTAGGSPSDSGAGRVDLDRAADVRLDYPQPVGGYRAWLDGDGRAPNTPSVLLGGSDRVATRTIRNTADEALYFSSEARGFSTPVQVRPLAVRLGPGESATFTVTRTGPARADDGYVVWRGGDRSRSRIPVVVAP</sequence>
<dbReference type="GO" id="GO:0008233">
    <property type="term" value="F:peptidase activity"/>
    <property type="evidence" value="ECO:0007669"/>
    <property type="project" value="UniProtKB-KW"/>
</dbReference>
<feature type="active site" description="Charge relay system" evidence="1">
    <location>
        <position position="588"/>
    </location>
</feature>
<protein>
    <submittedName>
        <fullName evidence="5">Minor extracellular protease vpr</fullName>
        <ecNumber evidence="5">3.4.21.-</ecNumber>
    </submittedName>
</protein>
<evidence type="ECO:0000256" key="2">
    <source>
        <dbReference type="SAM" id="MobiDB-lite"/>
    </source>
</evidence>
<reference evidence="5 6" key="1">
    <citation type="submission" date="2021-05" db="EMBL/GenBank/DDBJ databases">
        <title>Complete genome of Nocardioides aquaticus KCTC 9944T isolated from meromictic and hypersaline Ekho Lake, Antarctica.</title>
        <authorList>
            <person name="Hwang K."/>
            <person name="Kim K.M."/>
            <person name="Choe H."/>
        </authorList>
    </citation>
    <scope>NUCLEOTIDE SEQUENCE [LARGE SCALE GENOMIC DNA]</scope>
    <source>
        <strain evidence="5 6">KCTC 9944</strain>
    </source>
</reference>
<dbReference type="CDD" id="cd02120">
    <property type="entry name" value="PA_subtilisin_like"/>
    <property type="match status" value="1"/>
</dbReference>
<dbReference type="InterPro" id="IPR003137">
    <property type="entry name" value="PA_domain"/>
</dbReference>
<keyword evidence="1 5" id="KW-0378">Hydrolase</keyword>
<feature type="active site" description="Charge relay system" evidence="1">
    <location>
        <position position="271"/>
    </location>
</feature>
<feature type="region of interest" description="Disordered" evidence="2">
    <location>
        <begin position="1"/>
        <end position="40"/>
    </location>
</feature>
<gene>
    <name evidence="5" type="primary">vpr_1</name>
    <name evidence="5" type="ORF">ENKNEFLB_01006</name>
</gene>
<feature type="domain" description="Peptidase S8/S53" evidence="3">
    <location>
        <begin position="189"/>
        <end position="624"/>
    </location>
</feature>
<name>A0ABX8EDS0_9ACTN</name>
<comment type="similarity">
    <text evidence="1">Belongs to the peptidase S8 family.</text>
</comment>
<feature type="compositionally biased region" description="Low complexity" evidence="2">
    <location>
        <begin position="31"/>
        <end position="40"/>
    </location>
</feature>
<dbReference type="EMBL" id="CP075371">
    <property type="protein sequence ID" value="QVT78628.1"/>
    <property type="molecule type" value="Genomic_DNA"/>
</dbReference>
<dbReference type="Pfam" id="PF00082">
    <property type="entry name" value="Peptidase_S8"/>
    <property type="match status" value="1"/>
</dbReference>